<name>A0AAD5SR71_9FUNG</name>
<keyword evidence="3" id="KW-0158">Chromosome</keyword>
<evidence type="ECO:0000256" key="3">
    <source>
        <dbReference type="ARBA" id="ARBA00022454"/>
    </source>
</evidence>
<feature type="compositionally biased region" description="Low complexity" evidence="6">
    <location>
        <begin position="897"/>
        <end position="914"/>
    </location>
</feature>
<comment type="caution">
    <text evidence="8">The sequence shown here is derived from an EMBL/GenBank/DDBJ whole genome shotgun (WGS) entry which is preliminary data.</text>
</comment>
<keyword evidence="4" id="KW-0539">Nucleus</keyword>
<feature type="compositionally biased region" description="Low complexity" evidence="6">
    <location>
        <begin position="8"/>
        <end position="24"/>
    </location>
</feature>
<feature type="compositionally biased region" description="Basic and acidic residues" evidence="6">
    <location>
        <begin position="202"/>
        <end position="227"/>
    </location>
</feature>
<feature type="compositionally biased region" description="Basic and acidic residues" evidence="6">
    <location>
        <begin position="342"/>
        <end position="355"/>
    </location>
</feature>
<feature type="compositionally biased region" description="Basic and acidic residues" evidence="6">
    <location>
        <begin position="33"/>
        <end position="49"/>
    </location>
</feature>
<dbReference type="GO" id="GO:0051321">
    <property type="term" value="P:meiotic cell cycle"/>
    <property type="evidence" value="ECO:0007669"/>
    <property type="project" value="UniProtKB-KW"/>
</dbReference>
<dbReference type="PROSITE" id="PS50815">
    <property type="entry name" value="HORMA"/>
    <property type="match status" value="1"/>
</dbReference>
<dbReference type="InterPro" id="IPR036570">
    <property type="entry name" value="HORMA_dom_sf"/>
</dbReference>
<feature type="compositionally biased region" description="Polar residues" evidence="6">
    <location>
        <begin position="976"/>
        <end position="993"/>
    </location>
</feature>
<feature type="compositionally biased region" description="Low complexity" evidence="6">
    <location>
        <begin position="62"/>
        <end position="71"/>
    </location>
</feature>
<evidence type="ECO:0000313" key="8">
    <source>
        <dbReference type="EMBL" id="KAJ3093466.1"/>
    </source>
</evidence>
<feature type="non-terminal residue" evidence="8">
    <location>
        <position position="1"/>
    </location>
</feature>
<organism evidence="8 9">
    <name type="scientific">Physocladia obscura</name>
    <dbReference type="NCBI Taxonomy" id="109957"/>
    <lineage>
        <taxon>Eukaryota</taxon>
        <taxon>Fungi</taxon>
        <taxon>Fungi incertae sedis</taxon>
        <taxon>Chytridiomycota</taxon>
        <taxon>Chytridiomycota incertae sedis</taxon>
        <taxon>Chytridiomycetes</taxon>
        <taxon>Chytridiales</taxon>
        <taxon>Chytriomycetaceae</taxon>
        <taxon>Physocladia</taxon>
    </lineage>
</organism>
<keyword evidence="5" id="KW-0469">Meiosis</keyword>
<comment type="subcellular location">
    <subcellularLocation>
        <location evidence="2">Chromosome</location>
    </subcellularLocation>
    <subcellularLocation>
        <location evidence="1">Nucleus</location>
    </subcellularLocation>
</comment>
<accession>A0AAD5SR71</accession>
<feature type="compositionally biased region" description="Basic and acidic residues" evidence="6">
    <location>
        <begin position="165"/>
        <end position="174"/>
    </location>
</feature>
<feature type="compositionally biased region" description="Basic and acidic residues" evidence="6">
    <location>
        <begin position="566"/>
        <end position="576"/>
    </location>
</feature>
<dbReference type="SUPFAM" id="SSF56019">
    <property type="entry name" value="The spindle assembly checkpoint protein mad2"/>
    <property type="match status" value="1"/>
</dbReference>
<feature type="compositionally biased region" description="Basic residues" evidence="6">
    <location>
        <begin position="72"/>
        <end position="96"/>
    </location>
</feature>
<feature type="region of interest" description="Disordered" evidence="6">
    <location>
        <begin position="636"/>
        <end position="656"/>
    </location>
</feature>
<protein>
    <submittedName>
        <fullName evidence="8">HORMA domain-containing protein 1</fullName>
    </submittedName>
</protein>
<dbReference type="GO" id="GO:0005634">
    <property type="term" value="C:nucleus"/>
    <property type="evidence" value="ECO:0007669"/>
    <property type="project" value="UniProtKB-SubCell"/>
</dbReference>
<evidence type="ECO:0000256" key="5">
    <source>
        <dbReference type="ARBA" id="ARBA00023254"/>
    </source>
</evidence>
<dbReference type="InterPro" id="IPR003511">
    <property type="entry name" value="HORMA_dom"/>
</dbReference>
<feature type="region of interest" description="Disordered" evidence="6">
    <location>
        <begin position="976"/>
        <end position="997"/>
    </location>
</feature>
<evidence type="ECO:0000313" key="9">
    <source>
        <dbReference type="Proteomes" id="UP001211907"/>
    </source>
</evidence>
<feature type="compositionally biased region" description="Basic and acidic residues" evidence="6">
    <location>
        <begin position="263"/>
        <end position="283"/>
    </location>
</feature>
<sequence>MSTESSRRSSISSRSSSRSQSRSVSRSRSRTPPHKDYRNRDVDVKRKTASDGGSSINKGRKQQQQQQQQQLYRRRNSRSRSRSRTKSRSRSPHPGRRSSDNRGKSSSNTSKRKEHRDRSYSPQPAAASASSSSFNRRNNQTNRSPYRNSRSSPPPSSLLQKRRDRSPVHQDSRYRQRNRSRSLSRHRQQQQQRNRGSVLKYGNRDRDRNRDRERSRSPPVRIRDRSKSPVSGGQQQPQQQQNSKSYDSYKGNYSKDYSFNSRSRHDISPRRRDHHDSPRKHSGDSNSPKRSRDISPPPLPRDDDRHGRRQDLEGDIFRDDERSKKKIRSSSKDVNAKYSSPSREDQAIRRGEDSGGSRGRRSRQEDQFVEKISVRLSPPSGTSERVVHALPPPPPPFVEHPEVFENINSNSNSPPTAAASLQKQSQSCPESPETWLENRNVSQLKDTVVTRTTLNSTTLSARKFSSQRIESPSKPAVGVDYFPAVQKPATIIKPQLPLKISVPSASGQLQKSYDENNDDSSVTDEFLLPVTKQSSKVIRISESPSTPVAVAPAAAVAFVPVDHRTTRTNHENHDVMDIDESDGESATKYISAQRRSQAEEYRQTSRSSSISGDNIAKKPLVKKTIAAVTREEVDFEEEVESGDAPVNLLPPEQPRISTDRMENEDIVASRDPEAVHSVPMAPTVPASRSPSPPLPSLKKPNGGTAGSPIVLVPKLVAAEPTSTTVEKTVASVETVTEDVKSVNAEEVANSKWQGIADNFVASSPLVMLPSSEQIPSKKRKTIKKFQVSDETSEILKSEGFIRRSNRNASTVSYNEEIPDTTPPPAPPRLLSLVAAATTAAATTTVAPTRTESLQLAQNLLRSAVASIAYLRGLFPEDLFESVDFNGMKLKKFARPTDQSSSQDQPPPSMSSSSSVDALNTWLEQGCFDALEKQYLKLIVLNVYTCDSLLTLIESYEFSFEYPSSGQIRLSLAATNVTGSSQSRTTNNKSTSSEFKSKRDSVKAMMGMLRRIILMTQALKPITETPHVSMKIYYHDDITPHDYEPPCFRKGLPEEHDAHDLSHLDSFELGAMETSHHR</sequence>
<dbReference type="Proteomes" id="UP001211907">
    <property type="component" value="Unassembled WGS sequence"/>
</dbReference>
<feature type="domain" description="HORMA" evidence="7">
    <location>
        <begin position="850"/>
        <end position="1077"/>
    </location>
</feature>
<dbReference type="PANTHER" id="PTHR48225:SF7">
    <property type="entry name" value="MEIOSIS-SPECIFIC PROTEIN HOP1"/>
    <property type="match status" value="1"/>
</dbReference>
<evidence type="ECO:0000256" key="4">
    <source>
        <dbReference type="ARBA" id="ARBA00023242"/>
    </source>
</evidence>
<feature type="compositionally biased region" description="Basic residues" evidence="6">
    <location>
        <begin position="175"/>
        <end position="188"/>
    </location>
</feature>
<evidence type="ECO:0000256" key="1">
    <source>
        <dbReference type="ARBA" id="ARBA00004123"/>
    </source>
</evidence>
<dbReference type="AlphaFoldDB" id="A0AAD5SR71"/>
<keyword evidence="9" id="KW-1185">Reference proteome</keyword>
<evidence type="ECO:0000259" key="7">
    <source>
        <dbReference type="PROSITE" id="PS50815"/>
    </source>
</evidence>
<dbReference type="Gene3D" id="3.30.900.10">
    <property type="entry name" value="HORMA domain"/>
    <property type="match status" value="1"/>
</dbReference>
<gene>
    <name evidence="8" type="primary">HORMAD1</name>
    <name evidence="8" type="ORF">HK100_006599</name>
</gene>
<dbReference type="Pfam" id="PF02301">
    <property type="entry name" value="HORMA"/>
    <property type="match status" value="1"/>
</dbReference>
<evidence type="ECO:0000256" key="2">
    <source>
        <dbReference type="ARBA" id="ARBA00004286"/>
    </source>
</evidence>
<feature type="compositionally biased region" description="Basic and acidic residues" evidence="6">
    <location>
        <begin position="300"/>
        <end position="323"/>
    </location>
</feature>
<proteinExistence type="predicted"/>
<feature type="compositionally biased region" description="Low complexity" evidence="6">
    <location>
        <begin position="404"/>
        <end position="420"/>
    </location>
</feature>
<evidence type="ECO:0000256" key="6">
    <source>
        <dbReference type="SAM" id="MobiDB-lite"/>
    </source>
</evidence>
<feature type="compositionally biased region" description="Low complexity" evidence="6">
    <location>
        <begin position="120"/>
        <end position="151"/>
    </location>
</feature>
<feature type="region of interest" description="Disordered" evidence="6">
    <location>
        <begin position="566"/>
        <end position="613"/>
    </location>
</feature>
<reference evidence="8" key="1">
    <citation type="submission" date="2020-05" db="EMBL/GenBank/DDBJ databases">
        <title>Phylogenomic resolution of chytrid fungi.</title>
        <authorList>
            <person name="Stajich J.E."/>
            <person name="Amses K."/>
            <person name="Simmons R."/>
            <person name="Seto K."/>
            <person name="Myers J."/>
            <person name="Bonds A."/>
            <person name="Quandt C.A."/>
            <person name="Barry K."/>
            <person name="Liu P."/>
            <person name="Grigoriev I."/>
            <person name="Longcore J.E."/>
            <person name="James T.Y."/>
        </authorList>
    </citation>
    <scope>NUCLEOTIDE SEQUENCE</scope>
    <source>
        <strain evidence="8">JEL0513</strain>
    </source>
</reference>
<feature type="region of interest" description="Disordered" evidence="6">
    <location>
        <begin position="893"/>
        <end position="914"/>
    </location>
</feature>
<feature type="region of interest" description="Disordered" evidence="6">
    <location>
        <begin position="1"/>
        <end position="439"/>
    </location>
</feature>
<dbReference type="EMBL" id="JADGJH010003061">
    <property type="protein sequence ID" value="KAJ3093466.1"/>
    <property type="molecule type" value="Genomic_DNA"/>
</dbReference>
<feature type="region of interest" description="Disordered" evidence="6">
    <location>
        <begin position="680"/>
        <end position="702"/>
    </location>
</feature>
<dbReference type="InterPro" id="IPR051294">
    <property type="entry name" value="HORMA_MeioticProgression"/>
</dbReference>
<dbReference type="GO" id="GO:0005694">
    <property type="term" value="C:chromosome"/>
    <property type="evidence" value="ECO:0007669"/>
    <property type="project" value="UniProtKB-SubCell"/>
</dbReference>
<dbReference type="PANTHER" id="PTHR48225">
    <property type="entry name" value="HORMA DOMAIN-CONTAINING PROTEIN 1"/>
    <property type="match status" value="1"/>
</dbReference>
<feature type="compositionally biased region" description="Basic and acidic residues" evidence="6">
    <location>
        <begin position="362"/>
        <end position="373"/>
    </location>
</feature>